<accession>A0A6G1J464</accession>
<feature type="transmembrane region" description="Helical" evidence="8">
    <location>
        <begin position="354"/>
        <end position="371"/>
    </location>
</feature>
<keyword evidence="2" id="KW-0813">Transport</keyword>
<dbReference type="Pfam" id="PF08030">
    <property type="entry name" value="NAD_binding_6"/>
    <property type="match status" value="1"/>
</dbReference>
<dbReference type="GO" id="GO:0000293">
    <property type="term" value="F:ferric-chelate reductase activity"/>
    <property type="evidence" value="ECO:0007669"/>
    <property type="project" value="TreeGrafter"/>
</dbReference>
<dbReference type="PANTHER" id="PTHR32361:SF26">
    <property type="entry name" value="FAD-BINDING 8 DOMAIN-CONTAINING PROTEIN-RELATED"/>
    <property type="match status" value="1"/>
</dbReference>
<keyword evidence="3 8" id="KW-0812">Transmembrane</keyword>
<evidence type="ECO:0000256" key="3">
    <source>
        <dbReference type="ARBA" id="ARBA00022692"/>
    </source>
</evidence>
<keyword evidence="5" id="KW-0560">Oxidoreductase</keyword>
<dbReference type="AlphaFoldDB" id="A0A6G1J464"/>
<feature type="transmembrane region" description="Helical" evidence="8">
    <location>
        <begin position="158"/>
        <end position="178"/>
    </location>
</feature>
<evidence type="ECO:0000259" key="10">
    <source>
        <dbReference type="Pfam" id="PF08030"/>
    </source>
</evidence>
<dbReference type="CDD" id="cd06186">
    <property type="entry name" value="NOX_Duox_like_FAD_NADP"/>
    <property type="match status" value="1"/>
</dbReference>
<dbReference type="OrthoDB" id="4494341at2759"/>
<dbReference type="InterPro" id="IPR051410">
    <property type="entry name" value="Ferric/Cupric_Reductase"/>
</dbReference>
<dbReference type="InterPro" id="IPR013121">
    <property type="entry name" value="Fe_red_NAD-bd_6"/>
</dbReference>
<evidence type="ECO:0000256" key="1">
    <source>
        <dbReference type="ARBA" id="ARBA00004141"/>
    </source>
</evidence>
<evidence type="ECO:0000256" key="7">
    <source>
        <dbReference type="ARBA" id="ARBA00023136"/>
    </source>
</evidence>
<evidence type="ECO:0000256" key="4">
    <source>
        <dbReference type="ARBA" id="ARBA00022989"/>
    </source>
</evidence>
<sequence length="448" mass="50825">MEITQLYAIAAGGILLFLILINFRPYIEAFLRAVSLPASKHLTYPRVIHRHRYFGPWSRADVITQFIYFTINTFCVGFRFPDVSTAGLRAANLSLINMVPNFAGPHLSFLADIVGVPLSTYQQIHRSSGVMSVLLLLFHVLTIIGSRTPFPLQVAENLWGLIGGSSLFVLLLLCNPFLRSFSYEIFIRIHQALAIVSAYSIWRHLELKPLVPRIYIYIFTAAFPSILLLQGLFIHRSQARITHMEDTIKVELTLSRPLKIPSLSFWSIFQSHPFTVASYGPHGISALVGDYETVLMVTSGSGIVAQLPYLKQLIYGYNARKSRTRRVHLVWQLETRETGIAVQSIINQVLRNDAFHVSILILILISMYIRSGGAHLVKIKRKNTARQLVNVHNGSADLKIILREEREGKHIKRLQEETEEQGEILVIVSGTDELRDRLKDLVRTYLDN</sequence>
<proteinExistence type="predicted"/>
<dbReference type="PANTHER" id="PTHR32361">
    <property type="entry name" value="FERRIC/CUPRIC REDUCTASE TRANSMEMBRANE COMPONENT"/>
    <property type="match status" value="1"/>
</dbReference>
<dbReference type="Gene3D" id="3.40.50.80">
    <property type="entry name" value="Nucleotide-binding domain of ferredoxin-NADP reductase (FNR) module"/>
    <property type="match status" value="1"/>
</dbReference>
<evidence type="ECO:0000256" key="6">
    <source>
        <dbReference type="ARBA" id="ARBA00023065"/>
    </source>
</evidence>
<keyword evidence="4 8" id="KW-1133">Transmembrane helix</keyword>
<dbReference type="GO" id="GO:0005886">
    <property type="term" value="C:plasma membrane"/>
    <property type="evidence" value="ECO:0007669"/>
    <property type="project" value="TreeGrafter"/>
</dbReference>
<keyword evidence="12" id="KW-1185">Reference proteome</keyword>
<feature type="transmembrane region" description="Helical" evidence="8">
    <location>
        <begin position="214"/>
        <end position="234"/>
    </location>
</feature>
<organism evidence="11 12">
    <name type="scientific">Lentithecium fluviatile CBS 122367</name>
    <dbReference type="NCBI Taxonomy" id="1168545"/>
    <lineage>
        <taxon>Eukaryota</taxon>
        <taxon>Fungi</taxon>
        <taxon>Dikarya</taxon>
        <taxon>Ascomycota</taxon>
        <taxon>Pezizomycotina</taxon>
        <taxon>Dothideomycetes</taxon>
        <taxon>Pleosporomycetidae</taxon>
        <taxon>Pleosporales</taxon>
        <taxon>Massarineae</taxon>
        <taxon>Lentitheciaceae</taxon>
        <taxon>Lentithecium</taxon>
    </lineage>
</organism>
<dbReference type="EMBL" id="MU005579">
    <property type="protein sequence ID" value="KAF2685025.1"/>
    <property type="molecule type" value="Genomic_DNA"/>
</dbReference>
<protein>
    <recommendedName>
        <fullName evidence="13">FAD-binding FR-type domain-containing protein</fullName>
    </recommendedName>
</protein>
<name>A0A6G1J464_9PLEO</name>
<keyword evidence="6" id="KW-0406">Ion transport</keyword>
<evidence type="ECO:0008006" key="13">
    <source>
        <dbReference type="Google" id="ProtNLM"/>
    </source>
</evidence>
<dbReference type="InterPro" id="IPR013130">
    <property type="entry name" value="Fe3_Rdtase_TM_dom"/>
</dbReference>
<comment type="subcellular location">
    <subcellularLocation>
        <location evidence="1">Membrane</location>
        <topology evidence="1">Multi-pass membrane protein</topology>
    </subcellularLocation>
</comment>
<dbReference type="SUPFAM" id="SSF52343">
    <property type="entry name" value="Ferredoxin reductase-like, C-terminal NADP-linked domain"/>
    <property type="match status" value="1"/>
</dbReference>
<gene>
    <name evidence="11" type="ORF">K458DRAFT_442254</name>
</gene>
<evidence type="ECO:0000256" key="5">
    <source>
        <dbReference type="ARBA" id="ARBA00023002"/>
    </source>
</evidence>
<dbReference type="GO" id="GO:0006826">
    <property type="term" value="P:iron ion transport"/>
    <property type="evidence" value="ECO:0007669"/>
    <property type="project" value="TreeGrafter"/>
</dbReference>
<feature type="transmembrane region" description="Helical" evidence="8">
    <location>
        <begin position="128"/>
        <end position="146"/>
    </location>
</feature>
<feature type="domain" description="Ferric reductase NAD binding" evidence="10">
    <location>
        <begin position="291"/>
        <end position="442"/>
    </location>
</feature>
<evidence type="ECO:0000256" key="8">
    <source>
        <dbReference type="SAM" id="Phobius"/>
    </source>
</evidence>
<dbReference type="GO" id="GO:0015677">
    <property type="term" value="P:copper ion import"/>
    <property type="evidence" value="ECO:0007669"/>
    <property type="project" value="TreeGrafter"/>
</dbReference>
<reference evidence="11" key="1">
    <citation type="journal article" date="2020" name="Stud. Mycol.">
        <title>101 Dothideomycetes genomes: a test case for predicting lifestyles and emergence of pathogens.</title>
        <authorList>
            <person name="Haridas S."/>
            <person name="Albert R."/>
            <person name="Binder M."/>
            <person name="Bloem J."/>
            <person name="Labutti K."/>
            <person name="Salamov A."/>
            <person name="Andreopoulos B."/>
            <person name="Baker S."/>
            <person name="Barry K."/>
            <person name="Bills G."/>
            <person name="Bluhm B."/>
            <person name="Cannon C."/>
            <person name="Castanera R."/>
            <person name="Culley D."/>
            <person name="Daum C."/>
            <person name="Ezra D."/>
            <person name="Gonzalez J."/>
            <person name="Henrissat B."/>
            <person name="Kuo A."/>
            <person name="Liang C."/>
            <person name="Lipzen A."/>
            <person name="Lutzoni F."/>
            <person name="Magnuson J."/>
            <person name="Mondo S."/>
            <person name="Nolan M."/>
            <person name="Ohm R."/>
            <person name="Pangilinan J."/>
            <person name="Park H.-J."/>
            <person name="Ramirez L."/>
            <person name="Alfaro M."/>
            <person name="Sun H."/>
            <person name="Tritt A."/>
            <person name="Yoshinaga Y."/>
            <person name="Zwiers L.-H."/>
            <person name="Turgeon B."/>
            <person name="Goodwin S."/>
            <person name="Spatafora J."/>
            <person name="Crous P."/>
            <person name="Grigoriev I."/>
        </authorList>
    </citation>
    <scope>NUCLEOTIDE SEQUENCE</scope>
    <source>
        <strain evidence="11">CBS 122367</strain>
    </source>
</reference>
<keyword evidence="7 8" id="KW-0472">Membrane</keyword>
<feature type="domain" description="Ferric oxidoreductase" evidence="9">
    <location>
        <begin position="93"/>
        <end position="199"/>
    </location>
</feature>
<dbReference type="GO" id="GO:0006879">
    <property type="term" value="P:intracellular iron ion homeostasis"/>
    <property type="evidence" value="ECO:0007669"/>
    <property type="project" value="TreeGrafter"/>
</dbReference>
<evidence type="ECO:0000259" key="9">
    <source>
        <dbReference type="Pfam" id="PF01794"/>
    </source>
</evidence>
<evidence type="ECO:0000313" key="11">
    <source>
        <dbReference type="EMBL" id="KAF2685025.1"/>
    </source>
</evidence>
<dbReference type="Proteomes" id="UP000799291">
    <property type="component" value="Unassembled WGS sequence"/>
</dbReference>
<dbReference type="Pfam" id="PF01794">
    <property type="entry name" value="Ferric_reduct"/>
    <property type="match status" value="1"/>
</dbReference>
<dbReference type="InterPro" id="IPR039261">
    <property type="entry name" value="FNR_nucleotide-bd"/>
</dbReference>
<feature type="transmembrane region" description="Helical" evidence="8">
    <location>
        <begin position="6"/>
        <end position="23"/>
    </location>
</feature>
<evidence type="ECO:0000313" key="12">
    <source>
        <dbReference type="Proteomes" id="UP000799291"/>
    </source>
</evidence>
<evidence type="ECO:0000256" key="2">
    <source>
        <dbReference type="ARBA" id="ARBA00022448"/>
    </source>
</evidence>
<feature type="transmembrane region" description="Helical" evidence="8">
    <location>
        <begin position="185"/>
        <end position="202"/>
    </location>
</feature>